<evidence type="ECO:0000256" key="7">
    <source>
        <dbReference type="ARBA" id="ARBA00022989"/>
    </source>
</evidence>
<accession>A0ABM4BU67</accession>
<keyword evidence="8 10" id="KW-0472">Membrane</keyword>
<dbReference type="Pfam" id="PF16954">
    <property type="entry name" value="HRG"/>
    <property type="match status" value="1"/>
</dbReference>
<dbReference type="PANTHER" id="PTHR31525:SF1">
    <property type="entry name" value="HEME TRANSPORTER HRG1"/>
    <property type="match status" value="1"/>
</dbReference>
<name>A0ABM4BU67_HYDVU</name>
<dbReference type="PANTHER" id="PTHR31525">
    <property type="entry name" value="HEME TRANSPORTER HRG1"/>
    <property type="match status" value="1"/>
</dbReference>
<dbReference type="InterPro" id="IPR026218">
    <property type="entry name" value="HRG"/>
</dbReference>
<gene>
    <name evidence="12" type="primary">LOC136079972</name>
</gene>
<evidence type="ECO:0000313" key="11">
    <source>
        <dbReference type="Proteomes" id="UP001652625"/>
    </source>
</evidence>
<keyword evidence="9" id="KW-0458">Lysosome</keyword>
<evidence type="ECO:0000256" key="4">
    <source>
        <dbReference type="ARBA" id="ARBA00022448"/>
    </source>
</evidence>
<evidence type="ECO:0000256" key="1">
    <source>
        <dbReference type="ARBA" id="ARBA00004155"/>
    </source>
</evidence>
<evidence type="ECO:0000256" key="5">
    <source>
        <dbReference type="ARBA" id="ARBA00022692"/>
    </source>
</evidence>
<evidence type="ECO:0000256" key="3">
    <source>
        <dbReference type="ARBA" id="ARBA00006203"/>
    </source>
</evidence>
<proteinExistence type="inferred from homology"/>
<organism evidence="11 12">
    <name type="scientific">Hydra vulgaris</name>
    <name type="common">Hydra</name>
    <name type="synonym">Hydra attenuata</name>
    <dbReference type="NCBI Taxonomy" id="6087"/>
    <lineage>
        <taxon>Eukaryota</taxon>
        <taxon>Metazoa</taxon>
        <taxon>Cnidaria</taxon>
        <taxon>Hydrozoa</taxon>
        <taxon>Hydroidolina</taxon>
        <taxon>Anthoathecata</taxon>
        <taxon>Aplanulata</taxon>
        <taxon>Hydridae</taxon>
        <taxon>Hydra</taxon>
    </lineage>
</organism>
<keyword evidence="5 10" id="KW-0812">Transmembrane</keyword>
<dbReference type="GeneID" id="136079972"/>
<evidence type="ECO:0000256" key="9">
    <source>
        <dbReference type="ARBA" id="ARBA00023228"/>
    </source>
</evidence>
<comment type="subcellular location">
    <subcellularLocation>
        <location evidence="2">Endosome membrane</location>
        <topology evidence="2">Multi-pass membrane protein</topology>
    </subcellularLocation>
    <subcellularLocation>
        <location evidence="1">Lysosome membrane</location>
        <topology evidence="1">Multi-pass membrane protein</topology>
    </subcellularLocation>
</comment>
<keyword evidence="7 10" id="KW-1133">Transmembrane helix</keyword>
<keyword evidence="4" id="KW-0813">Transport</keyword>
<sequence length="156" mass="17320">MRNYHPTGFWFYFRLISALIGVLVGASASASFAMVFDNIHCSIWAFTSSALALIVLILHIAVRRDVAYSISPKKFLLCMLVGIIFAVIGFGVIVGYLIKGIIDKESGVQVKGKFIVTVWGFMTWKWGFSMYYFANNYHKALLAASTEILSTNSIDG</sequence>
<evidence type="ECO:0000256" key="8">
    <source>
        <dbReference type="ARBA" id="ARBA00023136"/>
    </source>
</evidence>
<reference evidence="12" key="1">
    <citation type="submission" date="2025-08" db="UniProtKB">
        <authorList>
            <consortium name="RefSeq"/>
        </authorList>
    </citation>
    <scope>IDENTIFICATION</scope>
</reference>
<protein>
    <submittedName>
        <fullName evidence="12">Heme transporter hrg1-A-like</fullName>
    </submittedName>
</protein>
<keyword evidence="6" id="KW-0967">Endosome</keyword>
<dbReference type="Proteomes" id="UP001652625">
    <property type="component" value="Chromosome 05"/>
</dbReference>
<dbReference type="RefSeq" id="XP_065652703.1">
    <property type="nucleotide sequence ID" value="XM_065796631.1"/>
</dbReference>
<evidence type="ECO:0000313" key="12">
    <source>
        <dbReference type="RefSeq" id="XP_065652703.1"/>
    </source>
</evidence>
<evidence type="ECO:0000256" key="2">
    <source>
        <dbReference type="ARBA" id="ARBA00004337"/>
    </source>
</evidence>
<keyword evidence="11" id="KW-1185">Reference proteome</keyword>
<feature type="transmembrane region" description="Helical" evidence="10">
    <location>
        <begin position="74"/>
        <end position="102"/>
    </location>
</feature>
<evidence type="ECO:0000256" key="6">
    <source>
        <dbReference type="ARBA" id="ARBA00022753"/>
    </source>
</evidence>
<feature type="transmembrane region" description="Helical" evidence="10">
    <location>
        <begin position="114"/>
        <end position="134"/>
    </location>
</feature>
<evidence type="ECO:0000256" key="10">
    <source>
        <dbReference type="SAM" id="Phobius"/>
    </source>
</evidence>
<comment type="similarity">
    <text evidence="3">Belongs to the HRG family.</text>
</comment>
<feature type="transmembrane region" description="Helical" evidence="10">
    <location>
        <begin position="42"/>
        <end position="62"/>
    </location>
</feature>
<feature type="transmembrane region" description="Helical" evidence="10">
    <location>
        <begin position="12"/>
        <end position="36"/>
    </location>
</feature>